<keyword evidence="6" id="KW-1003">Cell membrane</keyword>
<sequence>MGFLEAFALYLALGAAAGTLAGLFGIGGGLIIVPVLLVALEIQGVSAAVSAHLAVGTSLATVVFTSLSSIQTHHSKRAVRWDLFRPMAVGILVGAALGATTAGALSGEMLQRIIGVFVVLAAIKMASGWSPKAGERLPHRAELGGVGGGIGWLSAIVGIGGGTLTVPYLTWVGTRMQQAVGTSAACGFPIAVSGALTNVVVGWGRAGLPDYSAGFIYGPAALGIVIMSVPFARLGALLAHRLNELVLKRLFALLLIVIGIRFLLNA</sequence>
<feature type="transmembrane region" description="Helical" evidence="6">
    <location>
        <begin position="6"/>
        <end position="38"/>
    </location>
</feature>
<comment type="caution">
    <text evidence="7">The sequence shown here is derived from an EMBL/GenBank/DDBJ whole genome shotgun (WGS) entry which is preliminary data.</text>
</comment>
<comment type="subcellular location">
    <subcellularLocation>
        <location evidence="6">Cell membrane</location>
        <topology evidence="6">Multi-pass membrane protein</topology>
    </subcellularLocation>
    <subcellularLocation>
        <location evidence="1">Membrane</location>
        <topology evidence="1">Multi-pass membrane protein</topology>
    </subcellularLocation>
</comment>
<dbReference type="Pfam" id="PF01925">
    <property type="entry name" value="TauE"/>
    <property type="match status" value="1"/>
</dbReference>
<dbReference type="Proteomes" id="UP000295830">
    <property type="component" value="Unassembled WGS sequence"/>
</dbReference>
<feature type="transmembrane region" description="Helical" evidence="6">
    <location>
        <begin position="215"/>
        <end position="234"/>
    </location>
</feature>
<feature type="transmembrane region" description="Helical" evidence="6">
    <location>
        <begin position="45"/>
        <end position="67"/>
    </location>
</feature>
<dbReference type="PANTHER" id="PTHR43483:SF3">
    <property type="entry name" value="MEMBRANE TRANSPORTER PROTEIN HI_0806-RELATED"/>
    <property type="match status" value="1"/>
</dbReference>
<organism evidence="7 8">
    <name type="scientific">Halospina denitrificans</name>
    <dbReference type="NCBI Taxonomy" id="332522"/>
    <lineage>
        <taxon>Bacteria</taxon>
        <taxon>Pseudomonadati</taxon>
        <taxon>Pseudomonadota</taxon>
        <taxon>Gammaproteobacteria</taxon>
        <taxon>Halospina</taxon>
    </lineage>
</organism>
<keyword evidence="5 6" id="KW-0472">Membrane</keyword>
<comment type="similarity">
    <text evidence="2 6">Belongs to the 4-toluene sulfonate uptake permease (TSUP) (TC 2.A.102) family.</text>
</comment>
<evidence type="ECO:0000256" key="1">
    <source>
        <dbReference type="ARBA" id="ARBA00004141"/>
    </source>
</evidence>
<keyword evidence="3 6" id="KW-0812">Transmembrane</keyword>
<evidence type="ECO:0000256" key="3">
    <source>
        <dbReference type="ARBA" id="ARBA00022692"/>
    </source>
</evidence>
<evidence type="ECO:0000256" key="5">
    <source>
        <dbReference type="ARBA" id="ARBA00023136"/>
    </source>
</evidence>
<dbReference type="OrthoDB" id="457670at2"/>
<dbReference type="RefSeq" id="WP_133737049.1">
    <property type="nucleotide sequence ID" value="NZ_SOAX01000007.1"/>
</dbReference>
<feature type="transmembrane region" description="Helical" evidence="6">
    <location>
        <begin position="150"/>
        <end position="172"/>
    </location>
</feature>
<keyword evidence="8" id="KW-1185">Reference proteome</keyword>
<accession>A0A4R7JIX8</accession>
<evidence type="ECO:0000256" key="2">
    <source>
        <dbReference type="ARBA" id="ARBA00009142"/>
    </source>
</evidence>
<protein>
    <recommendedName>
        <fullName evidence="6">Probable membrane transporter protein</fullName>
    </recommendedName>
</protein>
<evidence type="ECO:0000313" key="7">
    <source>
        <dbReference type="EMBL" id="TDT37861.1"/>
    </source>
</evidence>
<evidence type="ECO:0000313" key="8">
    <source>
        <dbReference type="Proteomes" id="UP000295830"/>
    </source>
</evidence>
<dbReference type="EMBL" id="SOAX01000007">
    <property type="protein sequence ID" value="TDT37861.1"/>
    <property type="molecule type" value="Genomic_DNA"/>
</dbReference>
<reference evidence="7 8" key="1">
    <citation type="submission" date="2019-03" db="EMBL/GenBank/DDBJ databases">
        <title>Genomic Encyclopedia of Type Strains, Phase IV (KMG-IV): sequencing the most valuable type-strain genomes for metagenomic binning, comparative biology and taxonomic classification.</title>
        <authorList>
            <person name="Goeker M."/>
        </authorList>
    </citation>
    <scope>NUCLEOTIDE SEQUENCE [LARGE SCALE GENOMIC DNA]</scope>
    <source>
        <strain evidence="7 8">DSM 15505</strain>
    </source>
</reference>
<evidence type="ECO:0000256" key="6">
    <source>
        <dbReference type="RuleBase" id="RU363041"/>
    </source>
</evidence>
<dbReference type="GO" id="GO:0005886">
    <property type="term" value="C:plasma membrane"/>
    <property type="evidence" value="ECO:0007669"/>
    <property type="project" value="UniProtKB-SubCell"/>
</dbReference>
<dbReference type="PANTHER" id="PTHR43483">
    <property type="entry name" value="MEMBRANE TRANSPORTER PROTEIN HI_0806-RELATED"/>
    <property type="match status" value="1"/>
</dbReference>
<proteinExistence type="inferred from homology"/>
<feature type="transmembrane region" description="Helical" evidence="6">
    <location>
        <begin position="87"/>
        <end position="106"/>
    </location>
</feature>
<dbReference type="InterPro" id="IPR002781">
    <property type="entry name" value="TM_pro_TauE-like"/>
</dbReference>
<gene>
    <name evidence="7" type="ORF">DES49_2824</name>
</gene>
<feature type="transmembrane region" description="Helical" evidence="6">
    <location>
        <begin position="246"/>
        <end position="264"/>
    </location>
</feature>
<keyword evidence="4 6" id="KW-1133">Transmembrane helix</keyword>
<name>A0A4R7JIX8_9GAMM</name>
<evidence type="ECO:0000256" key="4">
    <source>
        <dbReference type="ARBA" id="ARBA00022989"/>
    </source>
</evidence>
<feature type="transmembrane region" description="Helical" evidence="6">
    <location>
        <begin position="184"/>
        <end position="203"/>
    </location>
</feature>
<dbReference type="AlphaFoldDB" id="A0A4R7JIX8"/>